<protein>
    <recommendedName>
        <fullName evidence="4">PiggyBac transposable element-derived protein 4 C-terminal zinc-ribbon domain-containing protein</fullName>
    </recommendedName>
</protein>
<feature type="compositionally biased region" description="Basic and acidic residues" evidence="1">
    <location>
        <begin position="70"/>
        <end position="82"/>
    </location>
</feature>
<evidence type="ECO:0000256" key="1">
    <source>
        <dbReference type="SAM" id="MobiDB-lite"/>
    </source>
</evidence>
<organism evidence="2 3">
    <name type="scientific">Drosophila suzukii</name>
    <name type="common">Spotted-wing drosophila fruit fly</name>
    <dbReference type="NCBI Taxonomy" id="28584"/>
    <lineage>
        <taxon>Eukaryota</taxon>
        <taxon>Metazoa</taxon>
        <taxon>Ecdysozoa</taxon>
        <taxon>Arthropoda</taxon>
        <taxon>Hexapoda</taxon>
        <taxon>Insecta</taxon>
        <taxon>Pterygota</taxon>
        <taxon>Neoptera</taxon>
        <taxon>Endopterygota</taxon>
        <taxon>Diptera</taxon>
        <taxon>Brachycera</taxon>
        <taxon>Muscomorpha</taxon>
        <taxon>Ephydroidea</taxon>
        <taxon>Drosophilidae</taxon>
        <taxon>Drosophila</taxon>
        <taxon>Sophophora</taxon>
    </lineage>
</organism>
<gene>
    <name evidence="3" type="primary">LOC108008906</name>
</gene>
<proteinExistence type="predicted"/>
<reference evidence="3" key="1">
    <citation type="submission" date="2025-08" db="UniProtKB">
        <authorList>
            <consortium name="RefSeq"/>
        </authorList>
    </citation>
    <scope>IDENTIFICATION</scope>
</reference>
<dbReference type="Proteomes" id="UP001652628">
    <property type="component" value="Chromosome 2R"/>
</dbReference>
<name>A0AB39Z4L5_DROSZ</name>
<dbReference type="RefSeq" id="XP_016928301.3">
    <property type="nucleotide sequence ID" value="XM_017072812.4"/>
</dbReference>
<evidence type="ECO:0000313" key="3">
    <source>
        <dbReference type="RefSeq" id="XP_016928301.3"/>
    </source>
</evidence>
<feature type="region of interest" description="Disordered" evidence="1">
    <location>
        <begin position="55"/>
        <end position="95"/>
    </location>
</feature>
<sequence>MSDEQFSHLQLRVTVENNENACDMAVDRPMSPPPDEIVEAREMIEELPLLPESEATIPVSRRSARKERTRKVLQDRSSEPKVNKKKTKTGKVQKPRKCRSGKHVITCRKCGSSVICFPVRTKYFTCAEVDGQLFKVKQISAKVALNYVLKK</sequence>
<keyword evidence="2" id="KW-1185">Reference proteome</keyword>
<accession>A0AB39Z4L5</accession>
<evidence type="ECO:0000313" key="2">
    <source>
        <dbReference type="Proteomes" id="UP001652628"/>
    </source>
</evidence>
<dbReference type="GeneID" id="108008906"/>
<feature type="compositionally biased region" description="Basic residues" evidence="1">
    <location>
        <begin position="83"/>
        <end position="95"/>
    </location>
</feature>
<evidence type="ECO:0008006" key="4">
    <source>
        <dbReference type="Google" id="ProtNLM"/>
    </source>
</evidence>
<dbReference type="AlphaFoldDB" id="A0AB39Z4L5"/>